<organism evidence="5 6">
    <name type="scientific">Paenibacillus dendrobii</name>
    <dbReference type="NCBI Taxonomy" id="2691084"/>
    <lineage>
        <taxon>Bacteria</taxon>
        <taxon>Bacillati</taxon>
        <taxon>Bacillota</taxon>
        <taxon>Bacilli</taxon>
        <taxon>Bacillales</taxon>
        <taxon>Paenibacillaceae</taxon>
        <taxon>Paenibacillus</taxon>
    </lineage>
</organism>
<dbReference type="Pfam" id="PF11738">
    <property type="entry name" value="DUF3298"/>
    <property type="match status" value="1"/>
</dbReference>
<evidence type="ECO:0000256" key="1">
    <source>
        <dbReference type="SAM" id="SignalP"/>
    </source>
</evidence>
<dbReference type="InterPro" id="IPR025303">
    <property type="entry name" value="PdaC"/>
</dbReference>
<dbReference type="Proteomes" id="UP000460318">
    <property type="component" value="Unassembled WGS sequence"/>
</dbReference>
<feature type="domain" description="DUF3298" evidence="3">
    <location>
        <begin position="184"/>
        <end position="252"/>
    </location>
</feature>
<evidence type="ECO:0000259" key="4">
    <source>
        <dbReference type="Pfam" id="PF13739"/>
    </source>
</evidence>
<evidence type="ECO:0000259" key="3">
    <source>
        <dbReference type="Pfam" id="PF11738"/>
    </source>
</evidence>
<evidence type="ECO:0000313" key="5">
    <source>
        <dbReference type="EMBL" id="MWV42946.1"/>
    </source>
</evidence>
<dbReference type="InterPro" id="IPR012854">
    <property type="entry name" value="Cu_amine_oxidase-like_N"/>
</dbReference>
<dbReference type="Pfam" id="PF07833">
    <property type="entry name" value="Cu_amine_oxidN1"/>
    <property type="match status" value="1"/>
</dbReference>
<feature type="chain" id="PRO_5038897328" evidence="1">
    <location>
        <begin position="32"/>
        <end position="369"/>
    </location>
</feature>
<gene>
    <name evidence="5" type="ORF">GRF59_04835</name>
</gene>
<comment type="caution">
    <text evidence="5">The sequence shown here is derived from an EMBL/GenBank/DDBJ whole genome shotgun (WGS) entry which is preliminary data.</text>
</comment>
<feature type="signal peptide" evidence="1">
    <location>
        <begin position="1"/>
        <end position="31"/>
    </location>
</feature>
<dbReference type="RefSeq" id="WP_160496504.1">
    <property type="nucleotide sequence ID" value="NZ_WUBI01000001.1"/>
</dbReference>
<proteinExistence type="predicted"/>
<feature type="domain" description="Deacetylase PdaC" evidence="4">
    <location>
        <begin position="66"/>
        <end position="140"/>
    </location>
</feature>
<dbReference type="Gene3D" id="3.90.640.20">
    <property type="entry name" value="Heat-shock cognate protein, ATPase"/>
    <property type="match status" value="1"/>
</dbReference>
<reference evidence="5 6" key="1">
    <citation type="submission" date="2019-12" db="EMBL/GenBank/DDBJ databases">
        <title>Paenibacillus sp. nov., an endophytic bacterium isolated from the stem of Dendrobium.</title>
        <authorList>
            <person name="Zhao R."/>
        </authorList>
    </citation>
    <scope>NUCLEOTIDE SEQUENCE [LARGE SCALE GENOMIC DNA]</scope>
    <source>
        <strain evidence="5 6">HJL G12</strain>
    </source>
</reference>
<dbReference type="InterPro" id="IPR021729">
    <property type="entry name" value="DUF3298"/>
</dbReference>
<keyword evidence="1" id="KW-0732">Signal</keyword>
<name>A0A7X3IGQ0_9BACL</name>
<dbReference type="Pfam" id="PF13739">
    <property type="entry name" value="PdaC"/>
    <property type="match status" value="1"/>
</dbReference>
<dbReference type="InterPro" id="IPR037126">
    <property type="entry name" value="PdaC/RsiV-like_sf"/>
</dbReference>
<dbReference type="SUPFAM" id="SSF55383">
    <property type="entry name" value="Copper amine oxidase, domain N"/>
    <property type="match status" value="1"/>
</dbReference>
<feature type="domain" description="Copper amine oxidase-like N-terminal" evidence="2">
    <location>
        <begin position="286"/>
        <end position="368"/>
    </location>
</feature>
<dbReference type="AlphaFoldDB" id="A0A7X3IGQ0"/>
<dbReference type="Gene3D" id="3.30.565.40">
    <property type="entry name" value="Fervidobacterium nodosum Rt17-B1 like"/>
    <property type="match status" value="1"/>
</dbReference>
<protein>
    <submittedName>
        <fullName evidence="5">DUF3298 domain-containing protein</fullName>
    </submittedName>
</protein>
<accession>A0A7X3IGQ0</accession>
<evidence type="ECO:0000313" key="6">
    <source>
        <dbReference type="Proteomes" id="UP000460318"/>
    </source>
</evidence>
<dbReference type="EMBL" id="WUBI01000001">
    <property type="protein sequence ID" value="MWV42946.1"/>
    <property type="molecule type" value="Genomic_DNA"/>
</dbReference>
<keyword evidence="6" id="KW-1185">Reference proteome</keyword>
<dbReference type="InterPro" id="IPR036582">
    <property type="entry name" value="Mao_N_sf"/>
</dbReference>
<dbReference type="Gene3D" id="3.30.457.10">
    <property type="entry name" value="Copper amine oxidase-like, N-terminal domain"/>
    <property type="match status" value="1"/>
</dbReference>
<sequence>MKKKTIMMMKLGAVGCAAMIGVSAASMPVNAMASAPTATNAAVSTNVHAAVPIVAGVKVEEKVLTTDSKNLTVNIKVPQLTGMQDARYQDELNDIILSHAQKDLAQWEKDAAETAKKAQANHLEFHPYDLYITYKLKSDGTGSPAGVLSLEVITEGSEGGTSMPRIDTYNVKNTSEAERVTLEDLLGANYKEKLDADILAQMKQDPDKYFFEDYKGTFTEQSFYIENGELVIVFPKYSIAAGYVGSPEFRFSLKNDPSPETKPNDVKPEAAVKLDLKKVTAYTGVHGVRMVSLRDVAQQLSYELKWDAATKSAELKKDAQWTRVSLGKDSYFFAKMAPKTLGAAPMLQNNKLYVPIQFVTDILNVQVQD</sequence>
<evidence type="ECO:0000259" key="2">
    <source>
        <dbReference type="Pfam" id="PF07833"/>
    </source>
</evidence>